<dbReference type="Proteomes" id="UP000792457">
    <property type="component" value="Unassembled WGS sequence"/>
</dbReference>
<dbReference type="Pfam" id="PF00728">
    <property type="entry name" value="Glyco_hydro_20"/>
    <property type="match status" value="1"/>
</dbReference>
<feature type="domain" description="Glycoside hydrolase family 20 catalytic" evidence="5">
    <location>
        <begin position="14"/>
        <end position="105"/>
    </location>
</feature>
<evidence type="ECO:0000259" key="5">
    <source>
        <dbReference type="Pfam" id="PF00728"/>
    </source>
</evidence>
<name>A0A8K0NTU9_LADFU</name>
<dbReference type="GO" id="GO:0004563">
    <property type="term" value="F:beta-N-acetylhexosaminidase activity"/>
    <property type="evidence" value="ECO:0007669"/>
    <property type="project" value="UniProtKB-EC"/>
</dbReference>
<feature type="non-terminal residue" evidence="6">
    <location>
        <position position="105"/>
    </location>
</feature>
<dbReference type="OrthoDB" id="428480at2759"/>
<sequence>LLIKESLTTDSPRYSHRGLLLDTSRHFIPVKSILRTLDAMEASKMNVFHWHIVDDQAFPYQSAKFPELSNKGAYNPLTHIYSIEDIKDIIEYARLRGIRVIPEFD</sequence>
<dbReference type="GO" id="GO:0005975">
    <property type="term" value="P:carbohydrate metabolic process"/>
    <property type="evidence" value="ECO:0007669"/>
    <property type="project" value="InterPro"/>
</dbReference>
<dbReference type="GO" id="GO:0005764">
    <property type="term" value="C:lysosome"/>
    <property type="evidence" value="ECO:0007669"/>
    <property type="project" value="TreeGrafter"/>
</dbReference>
<proteinExistence type="inferred from homology"/>
<dbReference type="SUPFAM" id="SSF51445">
    <property type="entry name" value="(Trans)glycosidases"/>
    <property type="match status" value="1"/>
</dbReference>
<accession>A0A8K0NTU9</accession>
<dbReference type="PANTHER" id="PTHR22600">
    <property type="entry name" value="BETA-HEXOSAMINIDASE"/>
    <property type="match status" value="1"/>
</dbReference>
<dbReference type="GO" id="GO:0016020">
    <property type="term" value="C:membrane"/>
    <property type="evidence" value="ECO:0007669"/>
    <property type="project" value="TreeGrafter"/>
</dbReference>
<comment type="similarity">
    <text evidence="2">Belongs to the glycosyl hydrolase 20 family.</text>
</comment>
<dbReference type="EC" id="3.2.1.52" evidence="3"/>
<dbReference type="InterPro" id="IPR015883">
    <property type="entry name" value="Glyco_hydro_20_cat"/>
</dbReference>
<protein>
    <recommendedName>
        <fullName evidence="3">beta-N-acetylhexosaminidase</fullName>
        <ecNumber evidence="3">3.2.1.52</ecNumber>
    </recommendedName>
</protein>
<reference evidence="6" key="2">
    <citation type="submission" date="2017-10" db="EMBL/GenBank/DDBJ databases">
        <title>Ladona fulva Genome sequencing and assembly.</title>
        <authorList>
            <person name="Murali S."/>
            <person name="Richards S."/>
            <person name="Bandaranaike D."/>
            <person name="Bellair M."/>
            <person name="Blankenburg K."/>
            <person name="Chao H."/>
            <person name="Dinh H."/>
            <person name="Doddapaneni H."/>
            <person name="Dugan-Rocha S."/>
            <person name="Elkadiri S."/>
            <person name="Gnanaolivu R."/>
            <person name="Hernandez B."/>
            <person name="Skinner E."/>
            <person name="Javaid M."/>
            <person name="Lee S."/>
            <person name="Li M."/>
            <person name="Ming W."/>
            <person name="Munidasa M."/>
            <person name="Muniz J."/>
            <person name="Nguyen L."/>
            <person name="Hughes D."/>
            <person name="Osuji N."/>
            <person name="Pu L.-L."/>
            <person name="Puazo M."/>
            <person name="Qu C."/>
            <person name="Quiroz J."/>
            <person name="Raj R."/>
            <person name="Weissenberger G."/>
            <person name="Xin Y."/>
            <person name="Zou X."/>
            <person name="Han Y."/>
            <person name="Worley K."/>
            <person name="Muzny D."/>
            <person name="Gibbs R."/>
        </authorList>
    </citation>
    <scope>NUCLEOTIDE SEQUENCE</scope>
    <source>
        <strain evidence="6">Sampled in the wild</strain>
    </source>
</reference>
<dbReference type="PANTHER" id="PTHR22600:SF21">
    <property type="entry name" value="BETA-HEXOSAMINIDASE A"/>
    <property type="match status" value="1"/>
</dbReference>
<evidence type="ECO:0000256" key="4">
    <source>
        <dbReference type="ARBA" id="ARBA00022801"/>
    </source>
</evidence>
<organism evidence="6 7">
    <name type="scientific">Ladona fulva</name>
    <name type="common">Scarce chaser dragonfly</name>
    <name type="synonym">Libellula fulva</name>
    <dbReference type="NCBI Taxonomy" id="123851"/>
    <lineage>
        <taxon>Eukaryota</taxon>
        <taxon>Metazoa</taxon>
        <taxon>Ecdysozoa</taxon>
        <taxon>Arthropoda</taxon>
        <taxon>Hexapoda</taxon>
        <taxon>Insecta</taxon>
        <taxon>Pterygota</taxon>
        <taxon>Palaeoptera</taxon>
        <taxon>Odonata</taxon>
        <taxon>Epiprocta</taxon>
        <taxon>Anisoptera</taxon>
        <taxon>Libelluloidea</taxon>
        <taxon>Libellulidae</taxon>
        <taxon>Ladona</taxon>
    </lineage>
</organism>
<keyword evidence="4" id="KW-0378">Hydrolase</keyword>
<dbReference type="GO" id="GO:0030203">
    <property type="term" value="P:glycosaminoglycan metabolic process"/>
    <property type="evidence" value="ECO:0007669"/>
    <property type="project" value="TreeGrafter"/>
</dbReference>
<dbReference type="PRINTS" id="PR00738">
    <property type="entry name" value="GLHYDRLASE20"/>
</dbReference>
<dbReference type="Gene3D" id="3.20.20.80">
    <property type="entry name" value="Glycosidases"/>
    <property type="match status" value="1"/>
</dbReference>
<evidence type="ECO:0000256" key="2">
    <source>
        <dbReference type="ARBA" id="ARBA00006285"/>
    </source>
</evidence>
<evidence type="ECO:0000313" key="6">
    <source>
        <dbReference type="EMBL" id="KAG8221823.1"/>
    </source>
</evidence>
<comment type="catalytic activity">
    <reaction evidence="1">
        <text>Hydrolysis of terminal non-reducing N-acetyl-D-hexosamine residues in N-acetyl-beta-D-hexosaminides.</text>
        <dbReference type="EC" id="3.2.1.52"/>
    </reaction>
</comment>
<reference evidence="6" key="1">
    <citation type="submission" date="2013-04" db="EMBL/GenBank/DDBJ databases">
        <authorList>
            <person name="Qu J."/>
            <person name="Murali S.C."/>
            <person name="Bandaranaike D."/>
            <person name="Bellair M."/>
            <person name="Blankenburg K."/>
            <person name="Chao H."/>
            <person name="Dinh H."/>
            <person name="Doddapaneni H."/>
            <person name="Downs B."/>
            <person name="Dugan-Rocha S."/>
            <person name="Elkadiri S."/>
            <person name="Gnanaolivu R.D."/>
            <person name="Hernandez B."/>
            <person name="Javaid M."/>
            <person name="Jayaseelan J.C."/>
            <person name="Lee S."/>
            <person name="Li M."/>
            <person name="Ming W."/>
            <person name="Munidasa M."/>
            <person name="Muniz J."/>
            <person name="Nguyen L."/>
            <person name="Ongeri F."/>
            <person name="Osuji N."/>
            <person name="Pu L.-L."/>
            <person name="Puazo M."/>
            <person name="Qu C."/>
            <person name="Quiroz J."/>
            <person name="Raj R."/>
            <person name="Weissenberger G."/>
            <person name="Xin Y."/>
            <person name="Zou X."/>
            <person name="Han Y."/>
            <person name="Richards S."/>
            <person name="Worley K."/>
            <person name="Muzny D."/>
            <person name="Gibbs R."/>
        </authorList>
    </citation>
    <scope>NUCLEOTIDE SEQUENCE</scope>
    <source>
        <strain evidence="6">Sampled in the wild</strain>
    </source>
</reference>
<dbReference type="AlphaFoldDB" id="A0A8K0NTU9"/>
<evidence type="ECO:0000256" key="1">
    <source>
        <dbReference type="ARBA" id="ARBA00001231"/>
    </source>
</evidence>
<dbReference type="InterPro" id="IPR017853">
    <property type="entry name" value="GH"/>
</dbReference>
<gene>
    <name evidence="6" type="ORF">J437_LFUL003457</name>
</gene>
<comment type="caution">
    <text evidence="6">The sequence shown here is derived from an EMBL/GenBank/DDBJ whole genome shotgun (WGS) entry which is preliminary data.</text>
</comment>
<keyword evidence="7" id="KW-1185">Reference proteome</keyword>
<dbReference type="GO" id="GO:0006689">
    <property type="term" value="P:ganglioside catabolic process"/>
    <property type="evidence" value="ECO:0007669"/>
    <property type="project" value="TreeGrafter"/>
</dbReference>
<dbReference type="EMBL" id="KZ308114">
    <property type="protein sequence ID" value="KAG8221823.1"/>
    <property type="molecule type" value="Genomic_DNA"/>
</dbReference>
<dbReference type="InterPro" id="IPR025705">
    <property type="entry name" value="Beta_hexosaminidase_sua/sub"/>
</dbReference>
<evidence type="ECO:0000313" key="7">
    <source>
        <dbReference type="Proteomes" id="UP000792457"/>
    </source>
</evidence>
<feature type="non-terminal residue" evidence="6">
    <location>
        <position position="1"/>
    </location>
</feature>
<evidence type="ECO:0000256" key="3">
    <source>
        <dbReference type="ARBA" id="ARBA00012663"/>
    </source>
</evidence>